<dbReference type="CDD" id="cd00293">
    <property type="entry name" value="USP-like"/>
    <property type="match status" value="1"/>
</dbReference>
<feature type="domain" description="UspA" evidence="1">
    <location>
        <begin position="7"/>
        <end position="130"/>
    </location>
</feature>
<dbReference type="AlphaFoldDB" id="A0A382TKH4"/>
<sequence>MPPAQLRILVPLENPNKGPALVDLAASLATPPWGELHLTHVVRASDTTPQTDIRAVLERQTSKAISRNIGALIHLTEGEDVTTEIQQAIRRWSCNMMLMAWKADVDRDAILASKNRALTKEVDVDTLIFKEKKSGPVRRILVPFGGGNHSLMGVQIAYDLAKTWGAEIEILRIARDPICDPTDPILQRYCSQLTKDTHLQLELLGIHEPLTIIPSVDVVTPIVERAKGRDLVVLGASNDWRQDEHLAGSIPDEIAYEVPCSVLMVRSA</sequence>
<dbReference type="Gene3D" id="3.40.50.12370">
    <property type="match status" value="1"/>
</dbReference>
<evidence type="ECO:0000259" key="1">
    <source>
        <dbReference type="Pfam" id="PF00582"/>
    </source>
</evidence>
<reference evidence="2" key="1">
    <citation type="submission" date="2018-05" db="EMBL/GenBank/DDBJ databases">
        <authorList>
            <person name="Lanie J.A."/>
            <person name="Ng W.-L."/>
            <person name="Kazmierczak K.M."/>
            <person name="Andrzejewski T.M."/>
            <person name="Davidsen T.M."/>
            <person name="Wayne K.J."/>
            <person name="Tettelin H."/>
            <person name="Glass J.I."/>
            <person name="Rusch D."/>
            <person name="Podicherti R."/>
            <person name="Tsui H.-C.T."/>
            <person name="Winkler M.E."/>
        </authorList>
    </citation>
    <scope>NUCLEOTIDE SEQUENCE</scope>
</reference>
<name>A0A382TKH4_9ZZZZ</name>
<dbReference type="PRINTS" id="PR01438">
    <property type="entry name" value="UNVRSLSTRESS"/>
</dbReference>
<accession>A0A382TKH4</accession>
<evidence type="ECO:0000313" key="2">
    <source>
        <dbReference type="EMBL" id="SVD21938.1"/>
    </source>
</evidence>
<organism evidence="2">
    <name type="scientific">marine metagenome</name>
    <dbReference type="NCBI Taxonomy" id="408172"/>
    <lineage>
        <taxon>unclassified sequences</taxon>
        <taxon>metagenomes</taxon>
        <taxon>ecological metagenomes</taxon>
    </lineage>
</organism>
<dbReference type="InterPro" id="IPR006015">
    <property type="entry name" value="Universal_stress_UspA"/>
</dbReference>
<dbReference type="EMBL" id="UINC01136898">
    <property type="protein sequence ID" value="SVD21938.1"/>
    <property type="molecule type" value="Genomic_DNA"/>
</dbReference>
<protein>
    <recommendedName>
        <fullName evidence="1">UspA domain-containing protein</fullName>
    </recommendedName>
</protein>
<feature type="domain" description="UspA" evidence="1">
    <location>
        <begin position="137"/>
        <end position="266"/>
    </location>
</feature>
<dbReference type="InterPro" id="IPR006016">
    <property type="entry name" value="UspA"/>
</dbReference>
<proteinExistence type="predicted"/>
<feature type="non-terminal residue" evidence="2">
    <location>
        <position position="268"/>
    </location>
</feature>
<gene>
    <name evidence="2" type="ORF">METZ01_LOCUS374792</name>
</gene>
<dbReference type="SUPFAM" id="SSF52402">
    <property type="entry name" value="Adenine nucleotide alpha hydrolases-like"/>
    <property type="match status" value="2"/>
</dbReference>
<dbReference type="Pfam" id="PF00582">
    <property type="entry name" value="Usp"/>
    <property type="match status" value="2"/>
</dbReference>